<dbReference type="Pfam" id="PF00072">
    <property type="entry name" value="Response_reg"/>
    <property type="match status" value="1"/>
</dbReference>
<evidence type="ECO:0000313" key="4">
    <source>
        <dbReference type="Proteomes" id="UP000248326"/>
    </source>
</evidence>
<feature type="modified residue" description="4-aspartylphosphate" evidence="1">
    <location>
        <position position="62"/>
    </location>
</feature>
<dbReference type="Gene3D" id="3.40.50.2300">
    <property type="match status" value="1"/>
</dbReference>
<dbReference type="AlphaFoldDB" id="A0A318S624"/>
<dbReference type="Proteomes" id="UP000248326">
    <property type="component" value="Unassembled WGS sequence"/>
</dbReference>
<dbReference type="OrthoDB" id="7631574at2"/>
<dbReference type="InterPro" id="IPR001789">
    <property type="entry name" value="Sig_transdc_resp-reg_receiver"/>
</dbReference>
<dbReference type="GO" id="GO:0000160">
    <property type="term" value="P:phosphorelay signal transduction system"/>
    <property type="evidence" value="ECO:0007669"/>
    <property type="project" value="InterPro"/>
</dbReference>
<name>A0A318S624_9DEIO</name>
<keyword evidence="4" id="KW-1185">Reference proteome</keyword>
<proteinExistence type="predicted"/>
<keyword evidence="1" id="KW-0597">Phosphoprotein</keyword>
<gene>
    <name evidence="3" type="ORF">DES52_10678</name>
</gene>
<accession>A0A318S624</accession>
<dbReference type="SMART" id="SM00448">
    <property type="entry name" value="REC"/>
    <property type="match status" value="1"/>
</dbReference>
<evidence type="ECO:0000259" key="2">
    <source>
        <dbReference type="PROSITE" id="PS50110"/>
    </source>
</evidence>
<dbReference type="EMBL" id="QJSX01000006">
    <property type="protein sequence ID" value="PYE54113.1"/>
    <property type="molecule type" value="Genomic_DNA"/>
</dbReference>
<dbReference type="SUPFAM" id="SSF52172">
    <property type="entry name" value="CheY-like"/>
    <property type="match status" value="1"/>
</dbReference>
<sequence length="142" mass="15992">MDDRSLHLLYLEADEQDAVLFQEALLGCLPDFSRPVTLQVERTGEATLTAIENRRPNLIFLDFQRPTPEDWDVLRALKVNTHTAAIPVIVLAPHDASQVRDRAFAMHANGCVIKSVDPRELTPRLKGTLSFWASPHVRLPES</sequence>
<evidence type="ECO:0000256" key="1">
    <source>
        <dbReference type="PROSITE-ProRule" id="PRU00169"/>
    </source>
</evidence>
<dbReference type="PROSITE" id="PS50110">
    <property type="entry name" value="RESPONSE_REGULATORY"/>
    <property type="match status" value="1"/>
</dbReference>
<protein>
    <submittedName>
        <fullName evidence="3">Response regulator receiver domain-containing protein</fullName>
    </submittedName>
</protein>
<reference evidence="3 4" key="1">
    <citation type="submission" date="2018-06" db="EMBL/GenBank/DDBJ databases">
        <title>Genomic Encyclopedia of Type Strains, Phase IV (KMG-IV): sequencing the most valuable type-strain genomes for metagenomic binning, comparative biology and taxonomic classification.</title>
        <authorList>
            <person name="Goeker M."/>
        </authorList>
    </citation>
    <scope>NUCLEOTIDE SEQUENCE [LARGE SCALE GENOMIC DNA]</scope>
    <source>
        <strain evidence="3 4">DSM 18048</strain>
    </source>
</reference>
<organism evidence="3 4">
    <name type="scientific">Deinococcus yavapaiensis KR-236</name>
    <dbReference type="NCBI Taxonomy" id="694435"/>
    <lineage>
        <taxon>Bacteria</taxon>
        <taxon>Thermotogati</taxon>
        <taxon>Deinococcota</taxon>
        <taxon>Deinococci</taxon>
        <taxon>Deinococcales</taxon>
        <taxon>Deinococcaceae</taxon>
        <taxon>Deinococcus</taxon>
    </lineage>
</organism>
<comment type="caution">
    <text evidence="3">The sequence shown here is derived from an EMBL/GenBank/DDBJ whole genome shotgun (WGS) entry which is preliminary data.</text>
</comment>
<dbReference type="RefSeq" id="WP_110886506.1">
    <property type="nucleotide sequence ID" value="NZ_QJSX01000006.1"/>
</dbReference>
<dbReference type="InterPro" id="IPR011006">
    <property type="entry name" value="CheY-like_superfamily"/>
</dbReference>
<feature type="domain" description="Response regulatory" evidence="2">
    <location>
        <begin position="7"/>
        <end position="129"/>
    </location>
</feature>
<evidence type="ECO:0000313" key="3">
    <source>
        <dbReference type="EMBL" id="PYE54113.1"/>
    </source>
</evidence>